<gene>
    <name evidence="1" type="ORF">AA0228_0705</name>
</gene>
<dbReference type="Pfam" id="PF07409">
    <property type="entry name" value="GP46"/>
    <property type="match status" value="1"/>
</dbReference>
<keyword evidence="2" id="KW-1185">Reference proteome</keyword>
<dbReference type="Proteomes" id="UP001061070">
    <property type="component" value="Unassembled WGS sequence"/>
</dbReference>
<dbReference type="InterPro" id="IPR010877">
    <property type="entry name" value="Phage_Mu_Gp46"/>
</dbReference>
<evidence type="ECO:0000313" key="2">
    <source>
        <dbReference type="Proteomes" id="UP001061070"/>
    </source>
</evidence>
<organism evidence="1 2">
    <name type="scientific">Gluconobacter frateurii NRIC 0228</name>
    <dbReference type="NCBI Taxonomy" id="1307946"/>
    <lineage>
        <taxon>Bacteria</taxon>
        <taxon>Pseudomonadati</taxon>
        <taxon>Pseudomonadota</taxon>
        <taxon>Alphaproteobacteria</taxon>
        <taxon>Acetobacterales</taxon>
        <taxon>Acetobacteraceae</taxon>
        <taxon>Gluconobacter</taxon>
    </lineage>
</organism>
<name>A0ABQ0Q931_9PROT</name>
<reference evidence="1" key="1">
    <citation type="submission" date="2013-04" db="EMBL/GenBank/DDBJ databases">
        <title>The genome sequencing project of 58 acetic acid bacteria.</title>
        <authorList>
            <person name="Okamoto-Kainuma A."/>
            <person name="Ishikawa M."/>
            <person name="Umino S."/>
            <person name="Koizumi Y."/>
            <person name="Shiwa Y."/>
            <person name="Yoshikawa H."/>
            <person name="Matsutani M."/>
            <person name="Matsushita K."/>
        </authorList>
    </citation>
    <scope>NUCLEOTIDE SEQUENCE</scope>
    <source>
        <strain evidence="1">NRIC 0228</strain>
    </source>
</reference>
<protein>
    <submittedName>
        <fullName evidence="1">Uncharacterized protein</fullName>
    </submittedName>
</protein>
<sequence>MQIGINALTGACDLMIVPTGNGRGRIAVDRTPVSSLLIAMGSDRRADTDDVIPELLTAPAGTEGGVFSRRGWPGDVLLPDGQRLGNRFWLYERGKQDETTRQDVENAAAEAVEPIADYHGIEIDTSAAWGTQRGRLNVTVSAQDYGVSAQVQTL</sequence>
<comment type="caution">
    <text evidence="1">The sequence shown here is derived from an EMBL/GenBank/DDBJ whole genome shotgun (WGS) entry which is preliminary data.</text>
</comment>
<proteinExistence type="predicted"/>
<dbReference type="EMBL" id="BAQW01000004">
    <property type="protein sequence ID" value="GBR09522.1"/>
    <property type="molecule type" value="Genomic_DNA"/>
</dbReference>
<evidence type="ECO:0000313" key="1">
    <source>
        <dbReference type="EMBL" id="GBR09522.1"/>
    </source>
</evidence>
<accession>A0ABQ0Q931</accession>